<comment type="similarity">
    <text evidence="1">Belongs to the sigma-70 factor family. ECF subfamily.</text>
</comment>
<dbReference type="Proteomes" id="UP000239872">
    <property type="component" value="Unassembled WGS sequence"/>
</dbReference>
<keyword evidence="9" id="KW-1185">Reference proteome</keyword>
<dbReference type="GO" id="GO:0016987">
    <property type="term" value="F:sigma factor activity"/>
    <property type="evidence" value="ECO:0007669"/>
    <property type="project" value="UniProtKB-KW"/>
</dbReference>
<evidence type="ECO:0000313" key="8">
    <source>
        <dbReference type="EMBL" id="PQJ10693.1"/>
    </source>
</evidence>
<protein>
    <submittedName>
        <fullName evidence="8">RNA polymerase sigma factor</fullName>
    </submittedName>
</protein>
<dbReference type="Gene3D" id="1.10.1740.10">
    <property type="match status" value="1"/>
</dbReference>
<reference evidence="8 9" key="1">
    <citation type="submission" date="2018-01" db="EMBL/GenBank/DDBJ databases">
        <title>A novel member of the phylum Bacteroidetes isolated from glacier ice.</title>
        <authorList>
            <person name="Liu Q."/>
            <person name="Xin Y.-H."/>
        </authorList>
    </citation>
    <scope>NUCLEOTIDE SEQUENCE [LARGE SCALE GENOMIC DNA]</scope>
    <source>
        <strain evidence="8 9">RB1R16</strain>
    </source>
</reference>
<dbReference type="Pfam" id="PF08281">
    <property type="entry name" value="Sigma70_r4_2"/>
    <property type="match status" value="1"/>
</dbReference>
<dbReference type="InterPro" id="IPR014284">
    <property type="entry name" value="RNA_pol_sigma-70_dom"/>
</dbReference>
<dbReference type="NCBIfam" id="TIGR02937">
    <property type="entry name" value="sigma70-ECF"/>
    <property type="match status" value="1"/>
</dbReference>
<evidence type="ECO:0000256" key="1">
    <source>
        <dbReference type="ARBA" id="ARBA00010641"/>
    </source>
</evidence>
<sequence>MNVREYNTCVQEWSDALFRFACKCTGNADDAHDVVQNSFEVLWQKKEDIQEGKAKPFLFQVAYRQSIDNYRKKSRISYVDAPEESYTQSNPDLKRVLERALAQLDDQARALVLLKDYEGYRYEEIAQITDLSESQVKVYLHRARKTLKDYLVSVEHVI</sequence>
<keyword evidence="4" id="KW-0238">DNA-binding</keyword>
<dbReference type="EMBL" id="PPSL01000003">
    <property type="protein sequence ID" value="PQJ10693.1"/>
    <property type="molecule type" value="Genomic_DNA"/>
</dbReference>
<dbReference type="InterPro" id="IPR013324">
    <property type="entry name" value="RNA_pol_sigma_r3/r4-like"/>
</dbReference>
<feature type="domain" description="RNA polymerase sigma-70 region 2" evidence="6">
    <location>
        <begin position="10"/>
        <end position="75"/>
    </location>
</feature>
<feature type="domain" description="RNA polymerase sigma factor 70 region 4 type 2" evidence="7">
    <location>
        <begin position="96"/>
        <end position="147"/>
    </location>
</feature>
<dbReference type="GO" id="GO:0006352">
    <property type="term" value="P:DNA-templated transcription initiation"/>
    <property type="evidence" value="ECO:0007669"/>
    <property type="project" value="InterPro"/>
</dbReference>
<organism evidence="8 9">
    <name type="scientific">Flavipsychrobacter stenotrophus</name>
    <dbReference type="NCBI Taxonomy" id="2077091"/>
    <lineage>
        <taxon>Bacteria</taxon>
        <taxon>Pseudomonadati</taxon>
        <taxon>Bacteroidota</taxon>
        <taxon>Chitinophagia</taxon>
        <taxon>Chitinophagales</taxon>
        <taxon>Chitinophagaceae</taxon>
        <taxon>Flavipsychrobacter</taxon>
    </lineage>
</organism>
<dbReference type="PANTHER" id="PTHR43133">
    <property type="entry name" value="RNA POLYMERASE ECF-TYPE SIGMA FACTO"/>
    <property type="match status" value="1"/>
</dbReference>
<accession>A0A2S7SUX9</accession>
<evidence type="ECO:0000259" key="7">
    <source>
        <dbReference type="Pfam" id="PF08281"/>
    </source>
</evidence>
<dbReference type="InterPro" id="IPR007627">
    <property type="entry name" value="RNA_pol_sigma70_r2"/>
</dbReference>
<dbReference type="PANTHER" id="PTHR43133:SF8">
    <property type="entry name" value="RNA POLYMERASE SIGMA FACTOR HI_1459-RELATED"/>
    <property type="match status" value="1"/>
</dbReference>
<dbReference type="SUPFAM" id="SSF88659">
    <property type="entry name" value="Sigma3 and sigma4 domains of RNA polymerase sigma factors"/>
    <property type="match status" value="1"/>
</dbReference>
<dbReference type="GO" id="GO:0003677">
    <property type="term" value="F:DNA binding"/>
    <property type="evidence" value="ECO:0007669"/>
    <property type="project" value="UniProtKB-KW"/>
</dbReference>
<dbReference type="OrthoDB" id="670026at2"/>
<keyword evidence="3" id="KW-0731">Sigma factor</keyword>
<dbReference type="CDD" id="cd06171">
    <property type="entry name" value="Sigma70_r4"/>
    <property type="match status" value="1"/>
</dbReference>
<keyword evidence="5" id="KW-0804">Transcription</keyword>
<gene>
    <name evidence="8" type="ORF">CJD36_012025</name>
</gene>
<evidence type="ECO:0000256" key="2">
    <source>
        <dbReference type="ARBA" id="ARBA00023015"/>
    </source>
</evidence>
<dbReference type="SUPFAM" id="SSF88946">
    <property type="entry name" value="Sigma2 domain of RNA polymerase sigma factors"/>
    <property type="match status" value="1"/>
</dbReference>
<dbReference type="AlphaFoldDB" id="A0A2S7SUX9"/>
<proteinExistence type="inferred from homology"/>
<dbReference type="Pfam" id="PF04542">
    <property type="entry name" value="Sigma70_r2"/>
    <property type="match status" value="1"/>
</dbReference>
<evidence type="ECO:0000256" key="4">
    <source>
        <dbReference type="ARBA" id="ARBA00023125"/>
    </source>
</evidence>
<keyword evidence="2" id="KW-0805">Transcription regulation</keyword>
<dbReference type="InterPro" id="IPR013249">
    <property type="entry name" value="RNA_pol_sigma70_r4_t2"/>
</dbReference>
<dbReference type="InterPro" id="IPR039425">
    <property type="entry name" value="RNA_pol_sigma-70-like"/>
</dbReference>
<name>A0A2S7SUX9_9BACT</name>
<evidence type="ECO:0000256" key="3">
    <source>
        <dbReference type="ARBA" id="ARBA00023082"/>
    </source>
</evidence>
<dbReference type="InterPro" id="IPR013325">
    <property type="entry name" value="RNA_pol_sigma_r2"/>
</dbReference>
<dbReference type="Gene3D" id="1.10.10.10">
    <property type="entry name" value="Winged helix-like DNA-binding domain superfamily/Winged helix DNA-binding domain"/>
    <property type="match status" value="1"/>
</dbReference>
<dbReference type="InterPro" id="IPR036388">
    <property type="entry name" value="WH-like_DNA-bd_sf"/>
</dbReference>
<comment type="caution">
    <text evidence="8">The sequence shown here is derived from an EMBL/GenBank/DDBJ whole genome shotgun (WGS) entry which is preliminary data.</text>
</comment>
<evidence type="ECO:0000256" key="5">
    <source>
        <dbReference type="ARBA" id="ARBA00023163"/>
    </source>
</evidence>
<evidence type="ECO:0000259" key="6">
    <source>
        <dbReference type="Pfam" id="PF04542"/>
    </source>
</evidence>
<evidence type="ECO:0000313" key="9">
    <source>
        <dbReference type="Proteomes" id="UP000239872"/>
    </source>
</evidence>
<dbReference type="RefSeq" id="WP_105039421.1">
    <property type="nucleotide sequence ID" value="NZ_PPSL01000003.1"/>
</dbReference>